<evidence type="ECO:0000259" key="2">
    <source>
        <dbReference type="Pfam" id="PF14321"/>
    </source>
</evidence>
<dbReference type="Proteomes" id="UP000190235">
    <property type="component" value="Chromosome I"/>
</dbReference>
<dbReference type="RefSeq" id="WP_079734225.1">
    <property type="nucleotide sequence ID" value="NZ_PVNF01000033.1"/>
</dbReference>
<dbReference type="EMBL" id="LT670848">
    <property type="protein sequence ID" value="SHM52538.1"/>
    <property type="molecule type" value="Genomic_DNA"/>
</dbReference>
<proteinExistence type="predicted"/>
<sequence length="320" mass="34222">MNLKYLFKTGILMLSISLMVACSDDDNDDVNTGEPQPDTYNTEVHLTDAPIDNAEVEGVFITVTGVKVNGTTIEGFEKTTVDLSSLQNGETELLGDVKLESGTTSEISLILDNETDASGEAPANYVLTTGGEKNALATSSGEISITDQVEIQENDDNEIILDFDLRKSIVTNSAGEYQFVNDSELAHSIRAVNSLEAGTITGTVNDFGSTESETIVVFAYEDGAYSEDESSANGEGVLFANATASSKINESSGEFEIHFVEEGDYELRFVSFSDEDADGELELDGEVEATTTSEIDLLGFSVGANSEVNFDILIVGLLDL</sequence>
<dbReference type="OrthoDB" id="1415350at2"/>
<dbReference type="Pfam" id="PF14321">
    <property type="entry name" value="DUF4382"/>
    <property type="match status" value="1"/>
</dbReference>
<dbReference type="PROSITE" id="PS51257">
    <property type="entry name" value="PROKAR_LIPOPROTEIN"/>
    <property type="match status" value="1"/>
</dbReference>
<protein>
    <recommendedName>
        <fullName evidence="2">DUF4382 domain-containing protein</fullName>
    </recommendedName>
</protein>
<evidence type="ECO:0000313" key="3">
    <source>
        <dbReference type="EMBL" id="SHM52538.1"/>
    </source>
</evidence>
<evidence type="ECO:0000256" key="1">
    <source>
        <dbReference type="SAM" id="SignalP"/>
    </source>
</evidence>
<dbReference type="AlphaFoldDB" id="A0A1M7JHV7"/>
<keyword evidence="4" id="KW-1185">Reference proteome</keyword>
<name>A0A1M7JHV7_9FLAO</name>
<dbReference type="STRING" id="143223.SAMN05878281_0973"/>
<feature type="chain" id="PRO_5012410036" description="DUF4382 domain-containing protein" evidence="1">
    <location>
        <begin position="24"/>
        <end position="320"/>
    </location>
</feature>
<dbReference type="InterPro" id="IPR025491">
    <property type="entry name" value="DUF4382"/>
</dbReference>
<gene>
    <name evidence="3" type="ORF">SAMN05878281_0973</name>
</gene>
<keyword evidence="1" id="KW-0732">Signal</keyword>
<evidence type="ECO:0000313" key="4">
    <source>
        <dbReference type="Proteomes" id="UP000190235"/>
    </source>
</evidence>
<organism evidence="3 4">
    <name type="scientific">Salegentibacter salegens</name>
    <dbReference type="NCBI Taxonomy" id="143223"/>
    <lineage>
        <taxon>Bacteria</taxon>
        <taxon>Pseudomonadati</taxon>
        <taxon>Bacteroidota</taxon>
        <taxon>Flavobacteriia</taxon>
        <taxon>Flavobacteriales</taxon>
        <taxon>Flavobacteriaceae</taxon>
        <taxon>Salegentibacter</taxon>
    </lineage>
</organism>
<feature type="domain" description="DUF4382" evidence="2">
    <location>
        <begin position="43"/>
        <end position="179"/>
    </location>
</feature>
<accession>A0A1M7JHV7</accession>
<reference evidence="4" key="1">
    <citation type="submission" date="2016-11" db="EMBL/GenBank/DDBJ databases">
        <authorList>
            <person name="Varghese N."/>
            <person name="Submissions S."/>
        </authorList>
    </citation>
    <scope>NUCLEOTIDE SEQUENCE [LARGE SCALE GENOMIC DNA]</scope>
    <source>
        <strain evidence="4">ACAM 48</strain>
    </source>
</reference>
<feature type="signal peptide" evidence="1">
    <location>
        <begin position="1"/>
        <end position="23"/>
    </location>
</feature>